<evidence type="ECO:0000259" key="7">
    <source>
        <dbReference type="SMART" id="SM00409"/>
    </source>
</evidence>
<evidence type="ECO:0000256" key="2">
    <source>
        <dbReference type="ARBA" id="ARBA00022692"/>
    </source>
</evidence>
<dbReference type="InterPro" id="IPR013106">
    <property type="entry name" value="Ig_V-set"/>
</dbReference>
<comment type="subcellular location">
    <subcellularLocation>
        <location evidence="1">Membrane</location>
    </subcellularLocation>
</comment>
<comment type="caution">
    <text evidence="8">The sequence shown here is derived from an EMBL/GenBank/DDBJ whole genome shotgun (WGS) entry which is preliminary data.</text>
</comment>
<feature type="domain" description="Immunoglobulin" evidence="7">
    <location>
        <begin position="20"/>
        <end position="118"/>
    </location>
</feature>
<evidence type="ECO:0000256" key="3">
    <source>
        <dbReference type="ARBA" id="ARBA00023136"/>
    </source>
</evidence>
<dbReference type="InterPro" id="IPR050671">
    <property type="entry name" value="CD300_family_receptors"/>
</dbReference>
<keyword evidence="2 5" id="KW-0812">Transmembrane</keyword>
<reference evidence="8" key="1">
    <citation type="submission" date="2023-07" db="EMBL/GenBank/DDBJ databases">
        <title>Chromosome-level Genome Assembly of Striped Snakehead (Channa striata).</title>
        <authorList>
            <person name="Liu H."/>
        </authorList>
    </citation>
    <scope>NUCLEOTIDE SEQUENCE</scope>
    <source>
        <strain evidence="8">Gz</strain>
        <tissue evidence="8">Muscle</tissue>
    </source>
</reference>
<keyword evidence="6" id="KW-0732">Signal</keyword>
<dbReference type="PANTHER" id="PTHR11860:SF87">
    <property type="entry name" value="CMRF35-LIKE MOLECULE 8"/>
    <property type="match status" value="1"/>
</dbReference>
<proteinExistence type="predicted"/>
<feature type="chain" id="PRO_5041680715" description="Immunoglobulin domain-containing protein" evidence="6">
    <location>
        <begin position="20"/>
        <end position="356"/>
    </location>
</feature>
<gene>
    <name evidence="8" type="ORF">Q5P01_026332</name>
</gene>
<evidence type="ECO:0000256" key="6">
    <source>
        <dbReference type="SAM" id="SignalP"/>
    </source>
</evidence>
<feature type="signal peptide" evidence="6">
    <location>
        <begin position="1"/>
        <end position="19"/>
    </location>
</feature>
<sequence length="356" mass="38990">MNTISVFLLLLYGPWATEAKINVEGFEGGEVTFQCAHKFARRNQKYLCRNVCNTNEDVLVTVKYGETAQSGRITLVDLKDGAFTVNISRLQLSDSGKYKCAVSRPGFDTFTDVNLTVKKDAKETPAFPPDASPTWTYQNISKTTQQIFEMDTNESANVSATPNCTSRGGDRRTSAALYVTMAAMSMLTILVLATTFRKCRDILKPQPQVCSNSRDLVDAVERQQVDCNNTEAKVMRKPSERTFCPQHRNLNPPSSESAAAGSLDFPVYENMASSSGPDHSSHSAANVQNDQDLDFRIYINPLPTLALEGTDNGSAGKHATTLTGNEQEENCTTNGSDARSASRRSLWFGLDSSGAF</sequence>
<evidence type="ECO:0000256" key="5">
    <source>
        <dbReference type="SAM" id="Phobius"/>
    </source>
</evidence>
<organism evidence="8 9">
    <name type="scientific">Channa striata</name>
    <name type="common">Snakehead murrel</name>
    <name type="synonym">Ophicephalus striatus</name>
    <dbReference type="NCBI Taxonomy" id="64152"/>
    <lineage>
        <taxon>Eukaryota</taxon>
        <taxon>Metazoa</taxon>
        <taxon>Chordata</taxon>
        <taxon>Craniata</taxon>
        <taxon>Vertebrata</taxon>
        <taxon>Euteleostomi</taxon>
        <taxon>Actinopterygii</taxon>
        <taxon>Neopterygii</taxon>
        <taxon>Teleostei</taxon>
        <taxon>Neoteleostei</taxon>
        <taxon>Acanthomorphata</taxon>
        <taxon>Anabantaria</taxon>
        <taxon>Anabantiformes</taxon>
        <taxon>Channoidei</taxon>
        <taxon>Channidae</taxon>
        <taxon>Channa</taxon>
    </lineage>
</organism>
<dbReference type="Gene3D" id="2.60.40.10">
    <property type="entry name" value="Immunoglobulins"/>
    <property type="match status" value="1"/>
</dbReference>
<dbReference type="AlphaFoldDB" id="A0AA88LH01"/>
<protein>
    <recommendedName>
        <fullName evidence="7">Immunoglobulin domain-containing protein</fullName>
    </recommendedName>
</protein>
<accession>A0AA88LH01</accession>
<dbReference type="SMART" id="SM00409">
    <property type="entry name" value="IG"/>
    <property type="match status" value="1"/>
</dbReference>
<dbReference type="GO" id="GO:0005886">
    <property type="term" value="C:plasma membrane"/>
    <property type="evidence" value="ECO:0007669"/>
    <property type="project" value="TreeGrafter"/>
</dbReference>
<dbReference type="InterPro" id="IPR013783">
    <property type="entry name" value="Ig-like_fold"/>
</dbReference>
<keyword evidence="3 5" id="KW-0472">Membrane</keyword>
<evidence type="ECO:0000313" key="8">
    <source>
        <dbReference type="EMBL" id="KAK2815865.1"/>
    </source>
</evidence>
<dbReference type="EMBL" id="JAUPFM010000022">
    <property type="protein sequence ID" value="KAK2815865.1"/>
    <property type="molecule type" value="Genomic_DNA"/>
</dbReference>
<evidence type="ECO:0000313" key="9">
    <source>
        <dbReference type="Proteomes" id="UP001187415"/>
    </source>
</evidence>
<dbReference type="Pfam" id="PF07686">
    <property type="entry name" value="V-set"/>
    <property type="match status" value="1"/>
</dbReference>
<feature type="transmembrane region" description="Helical" evidence="5">
    <location>
        <begin position="175"/>
        <end position="196"/>
    </location>
</feature>
<evidence type="ECO:0000256" key="1">
    <source>
        <dbReference type="ARBA" id="ARBA00004370"/>
    </source>
</evidence>
<dbReference type="PANTHER" id="PTHR11860">
    <property type="entry name" value="POLYMERIC-IMMUNOGLOBULIN RECEPTOR"/>
    <property type="match status" value="1"/>
</dbReference>
<keyword evidence="9" id="KW-1185">Reference proteome</keyword>
<dbReference type="InterPro" id="IPR003599">
    <property type="entry name" value="Ig_sub"/>
</dbReference>
<dbReference type="GO" id="GO:0004888">
    <property type="term" value="F:transmembrane signaling receptor activity"/>
    <property type="evidence" value="ECO:0007669"/>
    <property type="project" value="TreeGrafter"/>
</dbReference>
<dbReference type="SUPFAM" id="SSF48726">
    <property type="entry name" value="Immunoglobulin"/>
    <property type="match status" value="1"/>
</dbReference>
<feature type="compositionally biased region" description="Polar residues" evidence="4">
    <location>
        <begin position="320"/>
        <end position="338"/>
    </location>
</feature>
<dbReference type="InterPro" id="IPR036179">
    <property type="entry name" value="Ig-like_dom_sf"/>
</dbReference>
<dbReference type="Proteomes" id="UP001187415">
    <property type="component" value="Unassembled WGS sequence"/>
</dbReference>
<keyword evidence="5" id="KW-1133">Transmembrane helix</keyword>
<evidence type="ECO:0000256" key="4">
    <source>
        <dbReference type="SAM" id="MobiDB-lite"/>
    </source>
</evidence>
<name>A0AA88LH01_CHASR</name>
<feature type="region of interest" description="Disordered" evidence="4">
    <location>
        <begin position="306"/>
        <end position="338"/>
    </location>
</feature>